<dbReference type="Gene3D" id="3.60.10.10">
    <property type="entry name" value="Endonuclease/exonuclease/phosphatase"/>
    <property type="match status" value="1"/>
</dbReference>
<dbReference type="InterPro" id="IPR005135">
    <property type="entry name" value="Endo/exonuclease/phosphatase"/>
</dbReference>
<dbReference type="AlphaFoldDB" id="A0A4R1HEA9"/>
<dbReference type="GO" id="GO:0004527">
    <property type="term" value="F:exonuclease activity"/>
    <property type="evidence" value="ECO:0007669"/>
    <property type="project" value="UniProtKB-KW"/>
</dbReference>
<sequence>MIGRIETCLRRIRRALSRSEWLATLLRLPRSGAPSTAPGLVMIQIDGLAHTQLKRALQHGNMPFLNRLLQREHYTLHRQYAGVPATTAACQGELFYGVKGVVPAFSFRDSASGRIVRMIEPATAAGVERELEEKGGEPLLKGGSSYANNYTGGASEPHFCPSSLGWGPALRAANPLVMLFLILSNAYSFLRTAVLLVVELVLAVVDFVRGLIEGHDLIKELKFVPTRVAISILLRELVTIGAKIDVARGVPIIHLNLLGYDEQAHRRGPASLFAHWTLKGIDDAIARIWRASHRSVHRHYDVWVYSDHGQQQVQSYHKLHGRSIGDAVSTVFAELGLTAGPLPAHSLHGVQTQRVRQLGGKKIQHLFPVQSLMPGQASSDPVEVAAQGPVGLVYCKAGLAPAERDAVARALVASAGVPLVLAPAASGVVTAWTDSGTFTLPQQAADVLGADHPCLEEAAADLVALCHHRDAGAFVLCGWRNGVTALSFPIENGAHGGAGPEETNAFALVPTDAPLPVTGRDYLRASDLRNAALHFLGRAGHETAKNQKHMDERSAGMRVAARDTLRIMTYNVHSCIGMDGKLSPERIARVIARCAPDIVALQELDVGRARTEGMDQAHIIARCLEMDFHFHPAMHIEEERYGDAILTHLPLRLIKTGALPGLPDKPSLEPRGILWVEVELGGTTIQVMNTHLGLLARERIAQTEALLGPEWLGHPACSGPVVLCGDFNALPSSPVCRRLRDRLNDAQIELEHHRPRATFSGRFPTARIDHVFVDSSLSVTDIELPDSELVRVASDHLPLIVECRIPD</sequence>
<dbReference type="PANTHER" id="PTHR14859:SF15">
    <property type="entry name" value="ENDONUCLEASE_EXONUCLEASE_PHOSPHATASE DOMAIN-CONTAINING PROTEIN"/>
    <property type="match status" value="1"/>
</dbReference>
<dbReference type="Pfam" id="PF03372">
    <property type="entry name" value="Exo_endo_phos"/>
    <property type="match status" value="1"/>
</dbReference>
<dbReference type="InterPro" id="IPR002591">
    <property type="entry name" value="Phosphodiest/P_Trfase"/>
</dbReference>
<name>A0A4R1HEA9_9GAMM</name>
<dbReference type="SUPFAM" id="SSF56219">
    <property type="entry name" value="DNase I-like"/>
    <property type="match status" value="1"/>
</dbReference>
<evidence type="ECO:0000313" key="3">
    <source>
        <dbReference type="Proteomes" id="UP000295707"/>
    </source>
</evidence>
<organism evidence="2 3">
    <name type="scientific">Thiogranum longum</name>
    <dbReference type="NCBI Taxonomy" id="1537524"/>
    <lineage>
        <taxon>Bacteria</taxon>
        <taxon>Pseudomonadati</taxon>
        <taxon>Pseudomonadota</taxon>
        <taxon>Gammaproteobacteria</taxon>
        <taxon>Chromatiales</taxon>
        <taxon>Ectothiorhodospiraceae</taxon>
        <taxon>Thiogranum</taxon>
    </lineage>
</organism>
<gene>
    <name evidence="2" type="ORF">DFR30_1924</name>
</gene>
<dbReference type="EMBL" id="SMFX01000001">
    <property type="protein sequence ID" value="TCK18645.1"/>
    <property type="molecule type" value="Genomic_DNA"/>
</dbReference>
<feature type="domain" description="Endonuclease/exonuclease/phosphatase" evidence="1">
    <location>
        <begin position="568"/>
        <end position="796"/>
    </location>
</feature>
<dbReference type="GO" id="GO:0006506">
    <property type="term" value="P:GPI anchor biosynthetic process"/>
    <property type="evidence" value="ECO:0007669"/>
    <property type="project" value="TreeGrafter"/>
</dbReference>
<dbReference type="Pfam" id="PF01663">
    <property type="entry name" value="Phosphodiest"/>
    <property type="match status" value="1"/>
</dbReference>
<dbReference type="PANTHER" id="PTHR14859">
    <property type="entry name" value="CALCOFLUOR WHITE HYPERSENSITIVE PROTEIN PRECURSOR"/>
    <property type="match status" value="1"/>
</dbReference>
<dbReference type="InterPro" id="IPR051916">
    <property type="entry name" value="GPI-anchor_lipid_remodeler"/>
</dbReference>
<keyword evidence="2" id="KW-0255">Endonuclease</keyword>
<dbReference type="InterPro" id="IPR017850">
    <property type="entry name" value="Alkaline_phosphatase_core_sf"/>
</dbReference>
<dbReference type="InterPro" id="IPR036691">
    <property type="entry name" value="Endo/exonu/phosph_ase_sf"/>
</dbReference>
<accession>A0A4R1HEA9</accession>
<evidence type="ECO:0000313" key="2">
    <source>
        <dbReference type="EMBL" id="TCK18645.1"/>
    </source>
</evidence>
<dbReference type="Proteomes" id="UP000295707">
    <property type="component" value="Unassembled WGS sequence"/>
</dbReference>
<dbReference type="Gene3D" id="3.40.720.10">
    <property type="entry name" value="Alkaline Phosphatase, subunit A"/>
    <property type="match status" value="2"/>
</dbReference>
<dbReference type="SUPFAM" id="SSF53649">
    <property type="entry name" value="Alkaline phosphatase-like"/>
    <property type="match status" value="1"/>
</dbReference>
<dbReference type="GO" id="GO:0004519">
    <property type="term" value="F:endonuclease activity"/>
    <property type="evidence" value="ECO:0007669"/>
    <property type="project" value="UniProtKB-KW"/>
</dbReference>
<reference evidence="2 3" key="1">
    <citation type="submission" date="2019-03" db="EMBL/GenBank/DDBJ databases">
        <title>Genomic Encyclopedia of Type Strains, Phase IV (KMG-IV): sequencing the most valuable type-strain genomes for metagenomic binning, comparative biology and taxonomic classification.</title>
        <authorList>
            <person name="Goeker M."/>
        </authorList>
    </citation>
    <scope>NUCLEOTIDE SEQUENCE [LARGE SCALE GENOMIC DNA]</scope>
    <source>
        <strain evidence="2 3">DSM 19610</strain>
    </source>
</reference>
<evidence type="ECO:0000259" key="1">
    <source>
        <dbReference type="Pfam" id="PF03372"/>
    </source>
</evidence>
<dbReference type="RefSeq" id="WP_207891868.1">
    <property type="nucleotide sequence ID" value="NZ_SMFX01000001.1"/>
</dbReference>
<keyword evidence="2" id="KW-0378">Hydrolase</keyword>
<keyword evidence="3" id="KW-1185">Reference proteome</keyword>
<protein>
    <submittedName>
        <fullName evidence="2">Endonuclease/exonuclease/phosphatase family metal-dependent hydrolase</fullName>
    </submittedName>
</protein>
<proteinExistence type="predicted"/>
<keyword evidence="2" id="KW-0540">Nuclease</keyword>
<keyword evidence="2" id="KW-0269">Exonuclease</keyword>
<comment type="caution">
    <text evidence="2">The sequence shown here is derived from an EMBL/GenBank/DDBJ whole genome shotgun (WGS) entry which is preliminary data.</text>
</comment>
<dbReference type="GO" id="GO:0016020">
    <property type="term" value="C:membrane"/>
    <property type="evidence" value="ECO:0007669"/>
    <property type="project" value="GOC"/>
</dbReference>